<protein>
    <submittedName>
        <fullName evidence="2">Uncharacterized protein</fullName>
    </submittedName>
</protein>
<keyword evidence="1" id="KW-1133">Transmembrane helix</keyword>
<comment type="caution">
    <text evidence="2">The sequence shown here is derived from an EMBL/GenBank/DDBJ whole genome shotgun (WGS) entry which is preliminary data.</text>
</comment>
<dbReference type="AlphaFoldDB" id="U1YLX0"/>
<organism evidence="2 3">
    <name type="scientific">Aneurinibacillus aneurinilyticus ATCC 12856</name>
    <dbReference type="NCBI Taxonomy" id="649747"/>
    <lineage>
        <taxon>Bacteria</taxon>
        <taxon>Bacillati</taxon>
        <taxon>Bacillota</taxon>
        <taxon>Bacilli</taxon>
        <taxon>Bacillales</taxon>
        <taxon>Paenibacillaceae</taxon>
        <taxon>Aneurinibacillus group</taxon>
        <taxon>Aneurinibacillus</taxon>
    </lineage>
</organism>
<evidence type="ECO:0000313" key="2">
    <source>
        <dbReference type="EMBL" id="ERI11766.1"/>
    </source>
</evidence>
<evidence type="ECO:0000256" key="1">
    <source>
        <dbReference type="SAM" id="Phobius"/>
    </source>
</evidence>
<keyword evidence="1" id="KW-0812">Transmembrane</keyword>
<feature type="transmembrane region" description="Helical" evidence="1">
    <location>
        <begin position="18"/>
        <end position="36"/>
    </location>
</feature>
<dbReference type="eggNOG" id="ENOG5033C3S">
    <property type="taxonomic scope" value="Bacteria"/>
</dbReference>
<name>U1YLX0_ANEAE</name>
<dbReference type="Proteomes" id="UP000016511">
    <property type="component" value="Unassembled WGS sequence"/>
</dbReference>
<dbReference type="STRING" id="649747.HMPREF0083_00134"/>
<keyword evidence="1" id="KW-0472">Membrane</keyword>
<reference evidence="2 3" key="1">
    <citation type="submission" date="2013-08" db="EMBL/GenBank/DDBJ databases">
        <authorList>
            <person name="Weinstock G."/>
            <person name="Sodergren E."/>
            <person name="Wylie T."/>
            <person name="Fulton L."/>
            <person name="Fulton R."/>
            <person name="Fronick C."/>
            <person name="O'Laughlin M."/>
            <person name="Godfrey J."/>
            <person name="Miner T."/>
            <person name="Herter B."/>
            <person name="Appelbaum E."/>
            <person name="Cordes M."/>
            <person name="Lek S."/>
            <person name="Wollam A."/>
            <person name="Pepin K.H."/>
            <person name="Palsikar V.B."/>
            <person name="Mitreva M."/>
            <person name="Wilson R.K."/>
        </authorList>
    </citation>
    <scope>NUCLEOTIDE SEQUENCE [LARGE SCALE GENOMIC DNA]</scope>
    <source>
        <strain evidence="2 3">ATCC 12856</strain>
    </source>
</reference>
<dbReference type="HOGENOM" id="CLU_181467_0_0_9"/>
<sequence length="96" mass="11530">MIKVKIQTENKRRFSIPVPYSFMYLLSFLLSSEFLWRQINKWMKHQSGEKVFFVEFLHPKLIKHFLSSIIKELQHQKGLVIVDIKLQDGTQVIIRL</sequence>
<proteinExistence type="predicted"/>
<keyword evidence="3" id="KW-1185">Reference proteome</keyword>
<gene>
    <name evidence="2" type="ORF">HMPREF0083_00134</name>
</gene>
<dbReference type="EMBL" id="AWSJ01000011">
    <property type="protein sequence ID" value="ERI11766.1"/>
    <property type="molecule type" value="Genomic_DNA"/>
</dbReference>
<dbReference type="PATRIC" id="fig|649747.3.peg.120"/>
<evidence type="ECO:0000313" key="3">
    <source>
        <dbReference type="Proteomes" id="UP000016511"/>
    </source>
</evidence>
<accession>U1YLX0</accession>